<feature type="transmembrane region" description="Helical" evidence="1">
    <location>
        <begin position="367"/>
        <end position="391"/>
    </location>
</feature>
<accession>A0A1I6KGG4</accession>
<dbReference type="GO" id="GO:0008237">
    <property type="term" value="F:metallopeptidase activity"/>
    <property type="evidence" value="ECO:0007669"/>
    <property type="project" value="InterPro"/>
</dbReference>
<dbReference type="AlphaFoldDB" id="A0A1I6KGG4"/>
<sequence>MTGAAADGEAVTTDADGDVVVDVGLLVAHSPRSDGVDLAAFADRAAHDVVGELASATDASWRFHAEEPEELTDYDARYPSEFLEEAALRMVEGPYDLVVVVTDVPLLSRRERRVPGLASPLGRVAVVSTRTLRLSPRDQPRRSLEDAAVRWNGAALLLHQVGHVLGAGHDAGGDSAMAPFTFDAERDGVPRFDTTLSRQFRREASRIPEEETDARGPLGRLWFYLASVARNPGEVAAAVVRSRALALPLSLPKLSTAALVPTLVVVFSAETWDVGLNITDGTAALFAVGSILLAAVYLLFSHNLLFPRGRQQVLTEHVALVNVAVFCILVLAMVGLYLLVGGIMLTIEYVVFPPNLMTNWPSLEDPTVGVVELVRIAGFIATIGVLSGALGGGLEKRTILRHLVLFNDRP</sequence>
<evidence type="ECO:0000313" key="3">
    <source>
        <dbReference type="Proteomes" id="UP000199062"/>
    </source>
</evidence>
<keyword evidence="1" id="KW-0472">Membrane</keyword>
<evidence type="ECO:0000313" key="2">
    <source>
        <dbReference type="EMBL" id="SFR90297.1"/>
    </source>
</evidence>
<protein>
    <submittedName>
        <fullName evidence="2">Uncharacterized protein</fullName>
    </submittedName>
</protein>
<dbReference type="InterPro" id="IPR024079">
    <property type="entry name" value="MetalloPept_cat_dom_sf"/>
</dbReference>
<proteinExistence type="predicted"/>
<dbReference type="OrthoDB" id="306786at2157"/>
<dbReference type="RefSeq" id="WP_089814043.1">
    <property type="nucleotide sequence ID" value="NZ_FOZK01000001.1"/>
</dbReference>
<keyword evidence="1" id="KW-1133">Transmembrane helix</keyword>
<dbReference type="EMBL" id="FOZK01000001">
    <property type="protein sequence ID" value="SFR90297.1"/>
    <property type="molecule type" value="Genomic_DNA"/>
</dbReference>
<dbReference type="STRING" id="767519.SAMN05216559_0777"/>
<organism evidence="2 3">
    <name type="scientific">Halomicrobium zhouii</name>
    <dbReference type="NCBI Taxonomy" id="767519"/>
    <lineage>
        <taxon>Archaea</taxon>
        <taxon>Methanobacteriati</taxon>
        <taxon>Methanobacteriota</taxon>
        <taxon>Stenosarchaea group</taxon>
        <taxon>Halobacteria</taxon>
        <taxon>Halobacteriales</taxon>
        <taxon>Haloarculaceae</taxon>
        <taxon>Halomicrobium</taxon>
    </lineage>
</organism>
<evidence type="ECO:0000256" key="1">
    <source>
        <dbReference type="SAM" id="Phobius"/>
    </source>
</evidence>
<keyword evidence="3" id="KW-1185">Reference proteome</keyword>
<name>A0A1I6KGG4_9EURY</name>
<gene>
    <name evidence="2" type="ORF">SAMN05216559_0777</name>
</gene>
<dbReference type="Proteomes" id="UP000199062">
    <property type="component" value="Unassembled WGS sequence"/>
</dbReference>
<feature type="transmembrane region" description="Helical" evidence="1">
    <location>
        <begin position="320"/>
        <end position="347"/>
    </location>
</feature>
<feature type="transmembrane region" description="Helical" evidence="1">
    <location>
        <begin position="251"/>
        <end position="269"/>
    </location>
</feature>
<reference evidence="2 3" key="1">
    <citation type="submission" date="2016-10" db="EMBL/GenBank/DDBJ databases">
        <authorList>
            <person name="de Groot N.N."/>
        </authorList>
    </citation>
    <scope>NUCLEOTIDE SEQUENCE [LARGE SCALE GENOMIC DNA]</scope>
    <source>
        <strain evidence="2 3">CGMCC 1.10457</strain>
    </source>
</reference>
<feature type="transmembrane region" description="Helical" evidence="1">
    <location>
        <begin position="281"/>
        <end position="300"/>
    </location>
</feature>
<dbReference type="Gene3D" id="3.40.390.10">
    <property type="entry name" value="Collagenase (Catalytic Domain)"/>
    <property type="match status" value="1"/>
</dbReference>
<keyword evidence="1" id="KW-0812">Transmembrane</keyword>
<dbReference type="SUPFAM" id="SSF55486">
    <property type="entry name" value="Metalloproteases ('zincins'), catalytic domain"/>
    <property type="match status" value="1"/>
</dbReference>